<dbReference type="AlphaFoldDB" id="A0A9W8YN06"/>
<comment type="caution">
    <text evidence="2">The sequence shown here is derived from an EMBL/GenBank/DDBJ whole genome shotgun (WGS) entry which is preliminary data.</text>
</comment>
<evidence type="ECO:0000256" key="1">
    <source>
        <dbReference type="SAM" id="MobiDB-lite"/>
    </source>
</evidence>
<sequence length="139" mass="16124">MAPSIQLSNEINPNVDSADTTQSTFEGSGSHFMTCPRIRKSHCNFYHWDTNTGKHVDRPCTFTFVSEMAYQRHIVEMHSFSYDWMKRWYIIEDKRKPVEGEVAGRLPRYPPTAGPSIIDRKAREDPKKMIKLLNSIFGL</sequence>
<name>A0A9W8YN06_9PEZI</name>
<gene>
    <name evidence="2" type="ORF">N0V93_006104</name>
</gene>
<dbReference type="OrthoDB" id="10612393at2759"/>
<dbReference type="EMBL" id="JAPEVB010000004">
    <property type="protein sequence ID" value="KAJ4388645.1"/>
    <property type="molecule type" value="Genomic_DNA"/>
</dbReference>
<dbReference type="Proteomes" id="UP001140453">
    <property type="component" value="Unassembled WGS sequence"/>
</dbReference>
<proteinExistence type="predicted"/>
<keyword evidence="3" id="KW-1185">Reference proteome</keyword>
<reference evidence="2" key="1">
    <citation type="submission" date="2022-10" db="EMBL/GenBank/DDBJ databases">
        <title>Tapping the CABI collections for fungal endophytes: first genome assemblies for Collariella, Neodidymelliopsis, Ascochyta clinopodiicola, Didymella pomorum, Didymosphaeria variabile, Neocosmospora piperis and Neocucurbitaria cava.</title>
        <authorList>
            <person name="Hill R."/>
        </authorList>
    </citation>
    <scope>NUCLEOTIDE SEQUENCE</scope>
    <source>
        <strain evidence="2">IMI 355082</strain>
    </source>
</reference>
<evidence type="ECO:0000313" key="3">
    <source>
        <dbReference type="Proteomes" id="UP001140453"/>
    </source>
</evidence>
<evidence type="ECO:0000313" key="2">
    <source>
        <dbReference type="EMBL" id="KAJ4388645.1"/>
    </source>
</evidence>
<accession>A0A9W8YN06</accession>
<organism evidence="2 3">
    <name type="scientific">Gnomoniopsis smithogilvyi</name>
    <dbReference type="NCBI Taxonomy" id="1191159"/>
    <lineage>
        <taxon>Eukaryota</taxon>
        <taxon>Fungi</taxon>
        <taxon>Dikarya</taxon>
        <taxon>Ascomycota</taxon>
        <taxon>Pezizomycotina</taxon>
        <taxon>Sordariomycetes</taxon>
        <taxon>Sordariomycetidae</taxon>
        <taxon>Diaporthales</taxon>
        <taxon>Gnomoniaceae</taxon>
        <taxon>Gnomoniopsis</taxon>
    </lineage>
</organism>
<feature type="region of interest" description="Disordered" evidence="1">
    <location>
        <begin position="1"/>
        <end position="23"/>
    </location>
</feature>
<protein>
    <submittedName>
        <fullName evidence="2">Uncharacterized protein</fullName>
    </submittedName>
</protein>